<keyword evidence="4" id="KW-0560">Oxidoreductase</keyword>
<evidence type="ECO:0000256" key="2">
    <source>
        <dbReference type="ARBA" id="ARBA00022630"/>
    </source>
</evidence>
<dbReference type="InterPro" id="IPR020946">
    <property type="entry name" value="Flavin_mOase-like"/>
</dbReference>
<dbReference type="Gene3D" id="3.50.50.60">
    <property type="entry name" value="FAD/NAD(P)-binding domain"/>
    <property type="match status" value="3"/>
</dbReference>
<reference evidence="5" key="1">
    <citation type="journal article" date="2022" name="IScience">
        <title>Evolution of zygomycete secretomes and the origins of terrestrial fungal ecologies.</title>
        <authorList>
            <person name="Chang Y."/>
            <person name="Wang Y."/>
            <person name="Mondo S."/>
            <person name="Ahrendt S."/>
            <person name="Andreopoulos W."/>
            <person name="Barry K."/>
            <person name="Beard J."/>
            <person name="Benny G.L."/>
            <person name="Blankenship S."/>
            <person name="Bonito G."/>
            <person name="Cuomo C."/>
            <person name="Desiro A."/>
            <person name="Gervers K.A."/>
            <person name="Hundley H."/>
            <person name="Kuo A."/>
            <person name="LaButti K."/>
            <person name="Lang B.F."/>
            <person name="Lipzen A."/>
            <person name="O'Donnell K."/>
            <person name="Pangilinan J."/>
            <person name="Reynolds N."/>
            <person name="Sandor L."/>
            <person name="Smith M.E."/>
            <person name="Tsang A."/>
            <person name="Grigoriev I.V."/>
            <person name="Stajich J.E."/>
            <person name="Spatafora J.W."/>
        </authorList>
    </citation>
    <scope>NUCLEOTIDE SEQUENCE</scope>
    <source>
        <strain evidence="5">RSA 2281</strain>
    </source>
</reference>
<keyword evidence="2" id="KW-0285">Flavoprotein</keyword>
<dbReference type="InterPro" id="IPR000960">
    <property type="entry name" value="Flavin_mOase"/>
</dbReference>
<sequence length="510" mass="59821">MPFFSSKKQQLRVAIIGTGFSGICAAIRLEKKLEIKPEIFEMDDDVAGTWYQNRYPGAECDIPSHLYSYSFELNPQWPKHYSSRTEIHEYIKDVAKKYGVFDRVRFKTHIYRADWNHEQYHWKLYWRSKDDPELSGVEFYDAVISGLGGLRLPNIPPEFEGFKGPIVHTTYWDFNIDYNNKRIAVIGSGASAIQVVPELQKVAKHLYTYQRSPAWVMYRDQRIYYRAWKFILRWVPFVMRFYRYYIFLKHELYYINFGFYKIFGEWVKRSFVKEMTDRLKRVGREDLIPKLIPDYPVGCKRVTKSEIYLESVAQPNVTVIRGGVKGTHDNVVVDMDGNETEVDILVLATGFITSAMFGNIDIYGKDKMSLMDVWMKEKPKSYKTSTFHGFPNFYMVLGPGSALGHNTITTIIEGQVEFAVQCIERLVRTKDLVALEPKKSAQEAFFEEIQHSLNDTVWKGGCQSWYMDPDGEIYSIWPHTNIGFWWRCTKPNFNDFIQYKKIEKVNSNNN</sequence>
<keyword evidence="3" id="KW-0274">FAD</keyword>
<dbReference type="InterPro" id="IPR036188">
    <property type="entry name" value="FAD/NAD-bd_sf"/>
</dbReference>
<dbReference type="SUPFAM" id="SSF51905">
    <property type="entry name" value="FAD/NAD(P)-binding domain"/>
    <property type="match status" value="1"/>
</dbReference>
<evidence type="ECO:0000313" key="5">
    <source>
        <dbReference type="EMBL" id="KAI9275839.1"/>
    </source>
</evidence>
<dbReference type="PRINTS" id="PR00370">
    <property type="entry name" value="FMOXYGENASE"/>
</dbReference>
<dbReference type="AlphaFoldDB" id="A0AAD5KN99"/>
<dbReference type="GO" id="GO:0004499">
    <property type="term" value="F:N,N-dimethylaniline monooxygenase activity"/>
    <property type="evidence" value="ECO:0007669"/>
    <property type="project" value="InterPro"/>
</dbReference>
<gene>
    <name evidence="5" type="ORF">BDA99DRAFT_601395</name>
</gene>
<dbReference type="EMBL" id="JAIXMP010000003">
    <property type="protein sequence ID" value="KAI9275839.1"/>
    <property type="molecule type" value="Genomic_DNA"/>
</dbReference>
<proteinExistence type="inferred from homology"/>
<comment type="caution">
    <text evidence="5">The sequence shown here is derived from an EMBL/GenBank/DDBJ whole genome shotgun (WGS) entry which is preliminary data.</text>
</comment>
<protein>
    <submittedName>
        <fullName evidence="5">Uncharacterized protein</fullName>
    </submittedName>
</protein>
<evidence type="ECO:0000313" key="6">
    <source>
        <dbReference type="Proteomes" id="UP001209540"/>
    </source>
</evidence>
<comment type="similarity">
    <text evidence="1">Belongs to the FAD-binding monooxygenase family.</text>
</comment>
<dbReference type="GO" id="GO:0050661">
    <property type="term" value="F:NADP binding"/>
    <property type="evidence" value="ECO:0007669"/>
    <property type="project" value="InterPro"/>
</dbReference>
<reference evidence="5" key="2">
    <citation type="submission" date="2023-02" db="EMBL/GenBank/DDBJ databases">
        <authorList>
            <consortium name="DOE Joint Genome Institute"/>
            <person name="Mondo S.J."/>
            <person name="Chang Y."/>
            <person name="Wang Y."/>
            <person name="Ahrendt S."/>
            <person name="Andreopoulos W."/>
            <person name="Barry K."/>
            <person name="Beard J."/>
            <person name="Benny G.L."/>
            <person name="Blankenship S."/>
            <person name="Bonito G."/>
            <person name="Cuomo C."/>
            <person name="Desiro A."/>
            <person name="Gervers K.A."/>
            <person name="Hundley H."/>
            <person name="Kuo A."/>
            <person name="LaButti K."/>
            <person name="Lang B.F."/>
            <person name="Lipzen A."/>
            <person name="O'Donnell K."/>
            <person name="Pangilinan J."/>
            <person name="Reynolds N."/>
            <person name="Sandor L."/>
            <person name="Smith M.W."/>
            <person name="Tsang A."/>
            <person name="Grigoriev I.V."/>
            <person name="Stajich J.E."/>
            <person name="Spatafora J.W."/>
        </authorList>
    </citation>
    <scope>NUCLEOTIDE SEQUENCE</scope>
    <source>
        <strain evidence="5">RSA 2281</strain>
    </source>
</reference>
<dbReference type="PANTHER" id="PTHR42877">
    <property type="entry name" value="L-ORNITHINE N(5)-MONOOXYGENASE-RELATED"/>
    <property type="match status" value="1"/>
</dbReference>
<organism evidence="5 6">
    <name type="scientific">Phascolomyces articulosus</name>
    <dbReference type="NCBI Taxonomy" id="60185"/>
    <lineage>
        <taxon>Eukaryota</taxon>
        <taxon>Fungi</taxon>
        <taxon>Fungi incertae sedis</taxon>
        <taxon>Mucoromycota</taxon>
        <taxon>Mucoromycotina</taxon>
        <taxon>Mucoromycetes</taxon>
        <taxon>Mucorales</taxon>
        <taxon>Lichtheimiaceae</taxon>
        <taxon>Phascolomyces</taxon>
    </lineage>
</organism>
<dbReference type="PANTHER" id="PTHR42877:SF4">
    <property type="entry name" value="FAD_NAD(P)-BINDING DOMAIN-CONTAINING PROTEIN-RELATED"/>
    <property type="match status" value="1"/>
</dbReference>
<keyword evidence="6" id="KW-1185">Reference proteome</keyword>
<evidence type="ECO:0000256" key="4">
    <source>
        <dbReference type="ARBA" id="ARBA00023002"/>
    </source>
</evidence>
<evidence type="ECO:0000256" key="1">
    <source>
        <dbReference type="ARBA" id="ARBA00010139"/>
    </source>
</evidence>
<dbReference type="Proteomes" id="UP001209540">
    <property type="component" value="Unassembled WGS sequence"/>
</dbReference>
<evidence type="ECO:0000256" key="3">
    <source>
        <dbReference type="ARBA" id="ARBA00022827"/>
    </source>
</evidence>
<dbReference type="GO" id="GO:0050660">
    <property type="term" value="F:flavin adenine dinucleotide binding"/>
    <property type="evidence" value="ECO:0007669"/>
    <property type="project" value="InterPro"/>
</dbReference>
<dbReference type="InterPro" id="IPR051209">
    <property type="entry name" value="FAD-bind_Monooxygenase_sf"/>
</dbReference>
<dbReference type="Pfam" id="PF00743">
    <property type="entry name" value="FMO-like"/>
    <property type="match status" value="1"/>
</dbReference>
<name>A0AAD5KN99_9FUNG</name>
<accession>A0AAD5KN99</accession>